<dbReference type="PANTHER" id="PTHR24223">
    <property type="entry name" value="ATP-BINDING CASSETTE SUB-FAMILY C"/>
    <property type="match status" value="1"/>
</dbReference>
<protein>
    <recommendedName>
        <fullName evidence="9">ABC transmembrane type-1 domain-containing protein</fullName>
    </recommendedName>
</protein>
<evidence type="ECO:0000313" key="8">
    <source>
        <dbReference type="Proteomes" id="UP001279734"/>
    </source>
</evidence>
<feature type="transmembrane region" description="Helical" evidence="6">
    <location>
        <begin position="65"/>
        <end position="91"/>
    </location>
</feature>
<dbReference type="PANTHER" id="PTHR24223:SF263">
    <property type="entry name" value="ABC-TYPE XENOBIOTIC TRANSPORTER"/>
    <property type="match status" value="1"/>
</dbReference>
<reference evidence="7" key="1">
    <citation type="submission" date="2023-05" db="EMBL/GenBank/DDBJ databases">
        <title>Nepenthes gracilis genome sequencing.</title>
        <authorList>
            <person name="Fukushima K."/>
        </authorList>
    </citation>
    <scope>NUCLEOTIDE SEQUENCE</scope>
    <source>
        <strain evidence="7">SING2019-196</strain>
    </source>
</reference>
<organism evidence="7 8">
    <name type="scientific">Nepenthes gracilis</name>
    <name type="common">Slender pitcher plant</name>
    <dbReference type="NCBI Taxonomy" id="150966"/>
    <lineage>
        <taxon>Eukaryota</taxon>
        <taxon>Viridiplantae</taxon>
        <taxon>Streptophyta</taxon>
        <taxon>Embryophyta</taxon>
        <taxon>Tracheophyta</taxon>
        <taxon>Spermatophyta</taxon>
        <taxon>Magnoliopsida</taxon>
        <taxon>eudicotyledons</taxon>
        <taxon>Gunneridae</taxon>
        <taxon>Pentapetalae</taxon>
        <taxon>Caryophyllales</taxon>
        <taxon>Nepenthaceae</taxon>
        <taxon>Nepenthes</taxon>
    </lineage>
</organism>
<evidence type="ECO:0000256" key="1">
    <source>
        <dbReference type="ARBA" id="ARBA00022692"/>
    </source>
</evidence>
<evidence type="ECO:0000256" key="4">
    <source>
        <dbReference type="ARBA" id="ARBA00022989"/>
    </source>
</evidence>
<evidence type="ECO:0000256" key="5">
    <source>
        <dbReference type="ARBA" id="ARBA00023136"/>
    </source>
</evidence>
<evidence type="ECO:0000313" key="7">
    <source>
        <dbReference type="EMBL" id="GMH17216.1"/>
    </source>
</evidence>
<dbReference type="GO" id="GO:0016020">
    <property type="term" value="C:membrane"/>
    <property type="evidence" value="ECO:0007669"/>
    <property type="project" value="InterPro"/>
</dbReference>
<keyword evidence="3" id="KW-0067">ATP-binding</keyword>
<accession>A0AAD3SUM7</accession>
<evidence type="ECO:0000256" key="3">
    <source>
        <dbReference type="ARBA" id="ARBA00022840"/>
    </source>
</evidence>
<keyword evidence="5 6" id="KW-0472">Membrane</keyword>
<dbReference type="EMBL" id="BSYO01000017">
    <property type="protein sequence ID" value="GMH17216.1"/>
    <property type="molecule type" value="Genomic_DNA"/>
</dbReference>
<dbReference type="Gene3D" id="1.20.1560.10">
    <property type="entry name" value="ABC transporter type 1, transmembrane domain"/>
    <property type="match status" value="1"/>
</dbReference>
<dbReference type="GO" id="GO:0042626">
    <property type="term" value="F:ATPase-coupled transmembrane transporter activity"/>
    <property type="evidence" value="ECO:0007669"/>
    <property type="project" value="TreeGrafter"/>
</dbReference>
<dbReference type="InterPro" id="IPR036640">
    <property type="entry name" value="ABC1_TM_sf"/>
</dbReference>
<evidence type="ECO:0000256" key="6">
    <source>
        <dbReference type="SAM" id="Phobius"/>
    </source>
</evidence>
<sequence length="117" mass="13074">MQLNGTTKSMMESILAESSSWPSTIRAFGKEEQSFSRAVDVIDKNANPFFHNFSANEWLTQCLEILCTFVLSSSALTLTLLPFTAFAFGFIRMTLSYGFSLTIYLVDSIQMIVYGKG</sequence>
<proteinExistence type="predicted"/>
<keyword evidence="2" id="KW-0547">Nucleotide-binding</keyword>
<evidence type="ECO:0008006" key="9">
    <source>
        <dbReference type="Google" id="ProtNLM"/>
    </source>
</evidence>
<comment type="caution">
    <text evidence="7">The sequence shown here is derived from an EMBL/GenBank/DDBJ whole genome shotgun (WGS) entry which is preliminary data.</text>
</comment>
<evidence type="ECO:0000256" key="2">
    <source>
        <dbReference type="ARBA" id="ARBA00022741"/>
    </source>
</evidence>
<keyword evidence="8" id="KW-1185">Reference proteome</keyword>
<name>A0AAD3SUM7_NEPGR</name>
<gene>
    <name evidence="7" type="ORF">Nepgr_019057</name>
</gene>
<keyword evidence="1 6" id="KW-0812">Transmembrane</keyword>
<dbReference type="SUPFAM" id="SSF90123">
    <property type="entry name" value="ABC transporter transmembrane region"/>
    <property type="match status" value="1"/>
</dbReference>
<dbReference type="Proteomes" id="UP001279734">
    <property type="component" value="Unassembled WGS sequence"/>
</dbReference>
<dbReference type="GO" id="GO:0005524">
    <property type="term" value="F:ATP binding"/>
    <property type="evidence" value="ECO:0007669"/>
    <property type="project" value="UniProtKB-KW"/>
</dbReference>
<dbReference type="InterPro" id="IPR050173">
    <property type="entry name" value="ABC_transporter_C-like"/>
</dbReference>
<keyword evidence="4 6" id="KW-1133">Transmembrane helix</keyword>
<dbReference type="AlphaFoldDB" id="A0AAD3SUM7"/>